<comment type="caution">
    <text evidence="2">The sequence shown here is derived from an EMBL/GenBank/DDBJ whole genome shotgun (WGS) entry which is preliminary data.</text>
</comment>
<reference evidence="2" key="1">
    <citation type="journal article" date="2022" name="Clin. Infect. Dis.">
        <title>Association between Clostridium innocuum and antibiotic-associated diarrhea in adults and children: A cross-sectional study and comparative genomics analysis.</title>
        <authorList>
            <person name="Cherny K.E."/>
            <person name="Muscat E.B."/>
            <person name="Balaji A."/>
            <person name="Mukherjee J."/>
            <person name="Ozer E.A."/>
            <person name="Angarone M.P."/>
            <person name="Hauser A.R."/>
            <person name="Sichel J.S."/>
            <person name="Amponsah E."/>
            <person name="Kociolek L.K."/>
        </authorList>
    </citation>
    <scope>NUCLEOTIDE SEQUENCE</scope>
    <source>
        <strain evidence="2">NU1-AC-029v</strain>
    </source>
</reference>
<sequence length="177" mass="20866">MYHFKKVVENHFNCPYYLRVEVDINNFIFGGNDLKIEEFKDITIAYMRNTGEYGKQNEKLMEDFKEFLRKNKLFTEETTILGIALDNPALTPTNRLRYDVGLVIDKKSEINLATRKIDDGKYAIFEVSHTKQDVLQFWKNIQNLTADLSVDDKRPIIERYVYNKVANHLCEFCIPIL</sequence>
<dbReference type="InterPro" id="IPR010499">
    <property type="entry name" value="AraC_E-bd"/>
</dbReference>
<gene>
    <name evidence="2" type="ORF">MKC95_16315</name>
</gene>
<dbReference type="Proteomes" id="UP001203972">
    <property type="component" value="Unassembled WGS sequence"/>
</dbReference>
<evidence type="ECO:0000313" key="3">
    <source>
        <dbReference type="Proteomes" id="UP001203972"/>
    </source>
</evidence>
<feature type="domain" description="AraC effector-binding" evidence="1">
    <location>
        <begin position="32"/>
        <end position="177"/>
    </location>
</feature>
<dbReference type="Gene3D" id="3.20.80.10">
    <property type="entry name" value="Regulatory factor, effector binding domain"/>
    <property type="match status" value="1"/>
</dbReference>
<organism evidence="2 3">
    <name type="scientific">Clostridium innocuum</name>
    <dbReference type="NCBI Taxonomy" id="1522"/>
    <lineage>
        <taxon>Bacteria</taxon>
        <taxon>Bacillati</taxon>
        <taxon>Bacillota</taxon>
        <taxon>Clostridia</taxon>
        <taxon>Eubacteriales</taxon>
        <taxon>Clostridiaceae</taxon>
        <taxon>Clostridium</taxon>
    </lineage>
</organism>
<accession>A0AAP2UQW6</accession>
<evidence type="ECO:0000259" key="1">
    <source>
        <dbReference type="SMART" id="SM00871"/>
    </source>
</evidence>
<evidence type="ECO:0000313" key="2">
    <source>
        <dbReference type="EMBL" id="MCR0234335.1"/>
    </source>
</evidence>
<dbReference type="PANTHER" id="PTHR40055">
    <property type="entry name" value="TRANSCRIPTIONAL REGULATOR YGIV-RELATED"/>
    <property type="match status" value="1"/>
</dbReference>
<dbReference type="EMBL" id="JAKTMA010000031">
    <property type="protein sequence ID" value="MCR0234335.1"/>
    <property type="molecule type" value="Genomic_DNA"/>
</dbReference>
<dbReference type="SMART" id="SM00871">
    <property type="entry name" value="AraC_E_bind"/>
    <property type="match status" value="1"/>
</dbReference>
<dbReference type="InterPro" id="IPR029442">
    <property type="entry name" value="GyrI-like"/>
</dbReference>
<dbReference type="RefSeq" id="WP_253643572.1">
    <property type="nucleotide sequence ID" value="NZ_BAABXQ010000007.1"/>
</dbReference>
<protein>
    <submittedName>
        <fullName evidence="2">GyrI-like domain-containing protein</fullName>
    </submittedName>
</protein>
<dbReference type="InterPro" id="IPR011256">
    <property type="entry name" value="Reg_factor_effector_dom_sf"/>
</dbReference>
<name>A0AAP2UQW6_CLOIN</name>
<dbReference type="InterPro" id="IPR050908">
    <property type="entry name" value="SmbC-like"/>
</dbReference>
<dbReference type="SUPFAM" id="SSF55136">
    <property type="entry name" value="Probable bacterial effector-binding domain"/>
    <property type="match status" value="1"/>
</dbReference>
<dbReference type="AlphaFoldDB" id="A0AAP2UQW6"/>
<proteinExistence type="predicted"/>
<dbReference type="Pfam" id="PF06445">
    <property type="entry name" value="GyrI-like"/>
    <property type="match status" value="1"/>
</dbReference>
<dbReference type="PANTHER" id="PTHR40055:SF1">
    <property type="entry name" value="TRANSCRIPTIONAL REGULATOR YGIV-RELATED"/>
    <property type="match status" value="1"/>
</dbReference>